<evidence type="ECO:0000313" key="2">
    <source>
        <dbReference type="Proteomes" id="UP000824120"/>
    </source>
</evidence>
<gene>
    <name evidence="1" type="ORF">H5410_000661</name>
</gene>
<sequence length="71" mass="8192">MVLLAMVGDGAYDCRESGVGVMALTFIFLSRLHHRPEYCDYRYDLSVVSFSSYCTLIYRRLISSLLNLILY</sequence>
<comment type="caution">
    <text evidence="1">The sequence shown here is derived from an EMBL/GenBank/DDBJ whole genome shotgun (WGS) entry which is preliminary data.</text>
</comment>
<dbReference type="Proteomes" id="UP000824120">
    <property type="component" value="Chromosome 1"/>
</dbReference>
<reference evidence="1 2" key="1">
    <citation type="submission" date="2020-09" db="EMBL/GenBank/DDBJ databases">
        <title>De no assembly of potato wild relative species, Solanum commersonii.</title>
        <authorList>
            <person name="Cho K."/>
        </authorList>
    </citation>
    <scope>NUCLEOTIDE SEQUENCE [LARGE SCALE GENOMIC DNA]</scope>
    <source>
        <strain evidence="1">LZ3.2</strain>
        <tissue evidence="1">Leaf</tissue>
    </source>
</reference>
<name>A0A9J6AWU9_SOLCO</name>
<proteinExistence type="predicted"/>
<organism evidence="1 2">
    <name type="scientific">Solanum commersonii</name>
    <name type="common">Commerson's wild potato</name>
    <name type="synonym">Commerson's nightshade</name>
    <dbReference type="NCBI Taxonomy" id="4109"/>
    <lineage>
        <taxon>Eukaryota</taxon>
        <taxon>Viridiplantae</taxon>
        <taxon>Streptophyta</taxon>
        <taxon>Embryophyta</taxon>
        <taxon>Tracheophyta</taxon>
        <taxon>Spermatophyta</taxon>
        <taxon>Magnoliopsida</taxon>
        <taxon>eudicotyledons</taxon>
        <taxon>Gunneridae</taxon>
        <taxon>Pentapetalae</taxon>
        <taxon>asterids</taxon>
        <taxon>lamiids</taxon>
        <taxon>Solanales</taxon>
        <taxon>Solanaceae</taxon>
        <taxon>Solanoideae</taxon>
        <taxon>Solaneae</taxon>
        <taxon>Solanum</taxon>
    </lineage>
</organism>
<evidence type="ECO:0000313" key="1">
    <source>
        <dbReference type="EMBL" id="KAG5628944.1"/>
    </source>
</evidence>
<keyword evidence="2" id="KW-1185">Reference proteome</keyword>
<accession>A0A9J6AWU9</accession>
<dbReference type="AlphaFoldDB" id="A0A9J6AWU9"/>
<dbReference type="EMBL" id="JACXVP010000001">
    <property type="protein sequence ID" value="KAG5628944.1"/>
    <property type="molecule type" value="Genomic_DNA"/>
</dbReference>
<protein>
    <submittedName>
        <fullName evidence="1">Uncharacterized protein</fullName>
    </submittedName>
</protein>